<feature type="domain" description="PD-(D/E)XK endonuclease-like" evidence="4">
    <location>
        <begin position="6"/>
        <end position="264"/>
    </location>
</feature>
<keyword evidence="2" id="KW-0067">ATP-binding</keyword>
<dbReference type="Pfam" id="PF12705">
    <property type="entry name" value="PDDEXK_1"/>
    <property type="match status" value="1"/>
</dbReference>
<dbReference type="AlphaFoldDB" id="A0A1A3GWU1"/>
<dbReference type="RefSeq" id="WP_064982481.1">
    <property type="nucleotide sequence ID" value="NZ_LZLC01000160.1"/>
</dbReference>
<keyword evidence="2" id="KW-0547">Nucleotide-binding</keyword>
<evidence type="ECO:0000256" key="1">
    <source>
        <dbReference type="ARBA" id="ARBA00022763"/>
    </source>
</evidence>
<sequence>MKPPGHLSVSQRNTYEKCPQAWYLAKVEKAWSRPAAWLPQGSAVHYALEMWERSGRQMTMGEAQEVFKASYAEEVSKYTEVTPNFDWWQPSGPYGGEQDVERRFDIGLEQVEKCLAWYDAHPNDVVWVAPDGTPGIELGFDIDLDGVLVRGYIDAVMELEQGLSSQIIVRDNKTGNSPGDDFQLGVYGVALRLMYGLEVTHGDYFMAGKKGKPAKPTYPYDITEWTEEAVTAEFHQLHHNIKAERFDPKPDPDKCKFCDVAYSCAFSAA</sequence>
<name>A0A1A3GWU1_MYCMU</name>
<dbReference type="InterPro" id="IPR011604">
    <property type="entry name" value="PDDEXK-like_dom_sf"/>
</dbReference>
<protein>
    <recommendedName>
        <fullName evidence="4">PD-(D/E)XK endonuclease-like domain-containing protein</fullName>
    </recommendedName>
</protein>
<comment type="caution">
    <text evidence="5">The sequence shown here is derived from an EMBL/GenBank/DDBJ whole genome shotgun (WGS) entry which is preliminary data.</text>
</comment>
<keyword evidence="2" id="KW-0378">Hydrolase</keyword>
<evidence type="ECO:0000313" key="5">
    <source>
        <dbReference type="EMBL" id="OBJ40295.1"/>
    </source>
</evidence>
<dbReference type="GO" id="GO:0004386">
    <property type="term" value="F:helicase activity"/>
    <property type="evidence" value="ECO:0007669"/>
    <property type="project" value="UniProtKB-KW"/>
</dbReference>
<evidence type="ECO:0000256" key="3">
    <source>
        <dbReference type="ARBA" id="ARBA00023204"/>
    </source>
</evidence>
<reference evidence="6" key="1">
    <citation type="submission" date="2016-06" db="EMBL/GenBank/DDBJ databases">
        <authorList>
            <person name="Sutton G."/>
            <person name="Brinkac L."/>
            <person name="Sanka R."/>
            <person name="Adams M."/>
            <person name="Lau E."/>
            <person name="Garcia-Basteiro A."/>
            <person name="Lopez-Varela E."/>
            <person name="Palencia S."/>
        </authorList>
    </citation>
    <scope>NUCLEOTIDE SEQUENCE [LARGE SCALE GENOMIC DNA]</scope>
    <source>
        <strain evidence="6">1127319.6</strain>
    </source>
</reference>
<dbReference type="InterPro" id="IPR038726">
    <property type="entry name" value="PDDEXK_AddAB-type"/>
</dbReference>
<dbReference type="OrthoDB" id="5144576at2"/>
<dbReference type="GO" id="GO:0006281">
    <property type="term" value="P:DNA repair"/>
    <property type="evidence" value="ECO:0007669"/>
    <property type="project" value="UniProtKB-KW"/>
</dbReference>
<evidence type="ECO:0000313" key="6">
    <source>
        <dbReference type="Proteomes" id="UP000093898"/>
    </source>
</evidence>
<proteinExistence type="predicted"/>
<keyword evidence="3" id="KW-0234">DNA repair</keyword>
<dbReference type="Gene3D" id="3.90.320.10">
    <property type="match status" value="1"/>
</dbReference>
<dbReference type="EMBL" id="LZLC01000160">
    <property type="protein sequence ID" value="OBJ40295.1"/>
    <property type="molecule type" value="Genomic_DNA"/>
</dbReference>
<accession>A0A1A3GWU1</accession>
<evidence type="ECO:0000256" key="2">
    <source>
        <dbReference type="ARBA" id="ARBA00022806"/>
    </source>
</evidence>
<dbReference type="Proteomes" id="UP000093898">
    <property type="component" value="Unassembled WGS sequence"/>
</dbReference>
<gene>
    <name evidence="5" type="ORF">A5630_25425</name>
</gene>
<organism evidence="5 6">
    <name type="scientific">Mycolicibacterium mucogenicum</name>
    <name type="common">Mycobacterium mucogenicum</name>
    <dbReference type="NCBI Taxonomy" id="56689"/>
    <lineage>
        <taxon>Bacteria</taxon>
        <taxon>Bacillati</taxon>
        <taxon>Actinomycetota</taxon>
        <taxon>Actinomycetes</taxon>
        <taxon>Mycobacteriales</taxon>
        <taxon>Mycobacteriaceae</taxon>
        <taxon>Mycolicibacterium</taxon>
    </lineage>
</organism>
<evidence type="ECO:0000259" key="4">
    <source>
        <dbReference type="Pfam" id="PF12705"/>
    </source>
</evidence>
<keyword evidence="1" id="KW-0227">DNA damage</keyword>
<keyword evidence="2" id="KW-0347">Helicase</keyword>